<name>A0A382V503_9ZZZZ</name>
<evidence type="ECO:0000256" key="2">
    <source>
        <dbReference type="ARBA" id="ARBA00023157"/>
    </source>
</evidence>
<dbReference type="EMBL" id="UINC01149232">
    <property type="protein sequence ID" value="SVD41573.1"/>
    <property type="molecule type" value="Genomic_DNA"/>
</dbReference>
<organism evidence="6">
    <name type="scientific">marine metagenome</name>
    <dbReference type="NCBI Taxonomy" id="408172"/>
    <lineage>
        <taxon>unclassified sequences</taxon>
        <taxon>metagenomes</taxon>
        <taxon>ecological metagenomes</taxon>
    </lineage>
</organism>
<dbReference type="AlphaFoldDB" id="A0A382V503"/>
<evidence type="ECO:0000256" key="1">
    <source>
        <dbReference type="ARBA" id="ARBA00022737"/>
    </source>
</evidence>
<keyword evidence="3" id="KW-0325">Glycoprotein</keyword>
<proteinExistence type="predicted"/>
<protein>
    <recommendedName>
        <fullName evidence="5">LNR domain-containing protein</fullName>
    </recommendedName>
</protein>
<feature type="non-terminal residue" evidence="6">
    <location>
        <position position="1"/>
    </location>
</feature>
<evidence type="ECO:0000259" key="5">
    <source>
        <dbReference type="Pfam" id="PF00066"/>
    </source>
</evidence>
<reference evidence="6" key="1">
    <citation type="submission" date="2018-05" db="EMBL/GenBank/DDBJ databases">
        <authorList>
            <person name="Lanie J.A."/>
            <person name="Ng W.-L."/>
            <person name="Kazmierczak K.M."/>
            <person name="Andrzejewski T.M."/>
            <person name="Davidsen T.M."/>
            <person name="Wayne K.J."/>
            <person name="Tettelin H."/>
            <person name="Glass J.I."/>
            <person name="Rusch D."/>
            <person name="Podicherti R."/>
            <person name="Tsui H.-C.T."/>
            <person name="Winkler M.E."/>
        </authorList>
    </citation>
    <scope>NUCLEOTIDE SEQUENCE</scope>
</reference>
<dbReference type="Gene3D" id="3.30.300.320">
    <property type="match status" value="1"/>
</dbReference>
<evidence type="ECO:0000256" key="3">
    <source>
        <dbReference type="ARBA" id="ARBA00023180"/>
    </source>
</evidence>
<evidence type="ECO:0000256" key="4">
    <source>
        <dbReference type="SAM" id="MobiDB-lite"/>
    </source>
</evidence>
<accession>A0A382V503</accession>
<feature type="region of interest" description="Disordered" evidence="4">
    <location>
        <begin position="1"/>
        <end position="21"/>
    </location>
</feature>
<gene>
    <name evidence="6" type="ORF">METZ01_LOCUS394427</name>
</gene>
<keyword evidence="1" id="KW-0677">Repeat</keyword>
<feature type="domain" description="LNR" evidence="5">
    <location>
        <begin position="20"/>
        <end position="47"/>
    </location>
</feature>
<dbReference type="Pfam" id="PF00066">
    <property type="entry name" value="Notch"/>
    <property type="match status" value="1"/>
</dbReference>
<sequence>ESDPWGDDGWGADGSGSNGECYEPWAGDGWCDPMQNTEACQWDGGDCCASTCAGCNEYLEWLSEVMCLDPEACENSASGCL</sequence>
<dbReference type="InterPro" id="IPR000800">
    <property type="entry name" value="Notch_dom"/>
</dbReference>
<feature type="compositionally biased region" description="Gly residues" evidence="4">
    <location>
        <begin position="8"/>
        <end position="17"/>
    </location>
</feature>
<keyword evidence="2" id="KW-1015">Disulfide bond</keyword>
<evidence type="ECO:0000313" key="6">
    <source>
        <dbReference type="EMBL" id="SVD41573.1"/>
    </source>
</evidence>